<dbReference type="AlphaFoldDB" id="X6MYC9"/>
<evidence type="ECO:0000313" key="2">
    <source>
        <dbReference type="EMBL" id="ETO18477.1"/>
    </source>
</evidence>
<comment type="caution">
    <text evidence="2">The sequence shown here is derived from an EMBL/GenBank/DDBJ whole genome shotgun (WGS) entry which is preliminary data.</text>
</comment>
<keyword evidence="3" id="KW-1185">Reference proteome</keyword>
<keyword evidence="1" id="KW-0812">Transmembrane</keyword>
<keyword evidence="1" id="KW-1133">Transmembrane helix</keyword>
<organism evidence="2 3">
    <name type="scientific">Reticulomyxa filosa</name>
    <dbReference type="NCBI Taxonomy" id="46433"/>
    <lineage>
        <taxon>Eukaryota</taxon>
        <taxon>Sar</taxon>
        <taxon>Rhizaria</taxon>
        <taxon>Retaria</taxon>
        <taxon>Foraminifera</taxon>
        <taxon>Monothalamids</taxon>
        <taxon>Reticulomyxidae</taxon>
        <taxon>Reticulomyxa</taxon>
    </lineage>
</organism>
<proteinExistence type="predicted"/>
<dbReference type="EMBL" id="ASPP01014861">
    <property type="protein sequence ID" value="ETO18477.1"/>
    <property type="molecule type" value="Genomic_DNA"/>
</dbReference>
<name>X6MYC9_RETFI</name>
<sequence>KKKKKKKKKKKRIVKFIFFFFISNELLSLILFVGLQKNYPFAVFEMALTILESCANENHEWDKMEYRITFSLAYILLTLPHGLIHKSSLNFLNKFVQLKCNFNTEQVIQEMIPTLQFEFQTAGIGIAETLKNSLVREELFDVCVYVVLYMHATGQFLDRMTAILAKGLNPHENEMFHLTVLAHFIKLQLRALAQKAMNCQHLVAILKSYEDKCQPMIRVCQVVAQHTTSDDFFVALFREYFRVFGSEDRFTLVTQTLCQFLEYGSPQWHNGILRLIDIVISVSTHDISPQLFKQ</sequence>
<protein>
    <submittedName>
        <fullName evidence="2">Uncharacterized protein</fullName>
    </submittedName>
</protein>
<gene>
    <name evidence="2" type="ORF">RFI_18788</name>
</gene>
<evidence type="ECO:0000256" key="1">
    <source>
        <dbReference type="SAM" id="Phobius"/>
    </source>
</evidence>
<dbReference type="Proteomes" id="UP000023152">
    <property type="component" value="Unassembled WGS sequence"/>
</dbReference>
<keyword evidence="1" id="KW-0472">Membrane</keyword>
<evidence type="ECO:0000313" key="3">
    <source>
        <dbReference type="Proteomes" id="UP000023152"/>
    </source>
</evidence>
<reference evidence="2 3" key="1">
    <citation type="journal article" date="2013" name="Curr. Biol.">
        <title>The Genome of the Foraminiferan Reticulomyxa filosa.</title>
        <authorList>
            <person name="Glockner G."/>
            <person name="Hulsmann N."/>
            <person name="Schleicher M."/>
            <person name="Noegel A.A."/>
            <person name="Eichinger L."/>
            <person name="Gallinger C."/>
            <person name="Pawlowski J."/>
            <person name="Sierra R."/>
            <person name="Euteneuer U."/>
            <person name="Pillet L."/>
            <person name="Moustafa A."/>
            <person name="Platzer M."/>
            <person name="Groth M."/>
            <person name="Szafranski K."/>
            <person name="Schliwa M."/>
        </authorList>
    </citation>
    <scope>NUCLEOTIDE SEQUENCE [LARGE SCALE GENOMIC DNA]</scope>
</reference>
<feature type="transmembrane region" description="Helical" evidence="1">
    <location>
        <begin position="12"/>
        <end position="35"/>
    </location>
</feature>
<feature type="non-terminal residue" evidence="2">
    <location>
        <position position="294"/>
    </location>
</feature>
<accession>X6MYC9</accession>
<feature type="non-terminal residue" evidence="2">
    <location>
        <position position="1"/>
    </location>
</feature>